<reference evidence="2 3" key="1">
    <citation type="submission" date="2019-05" db="EMBL/GenBank/DDBJ databases">
        <title>Another draft genome of Portunus trituberculatus and its Hox gene families provides insights of decapod evolution.</title>
        <authorList>
            <person name="Jeong J.-H."/>
            <person name="Song I."/>
            <person name="Kim S."/>
            <person name="Choi T."/>
            <person name="Kim D."/>
            <person name="Ryu S."/>
            <person name="Kim W."/>
        </authorList>
    </citation>
    <scope>NUCLEOTIDE SEQUENCE [LARGE SCALE GENOMIC DNA]</scope>
    <source>
        <tissue evidence="2">Muscle</tissue>
    </source>
</reference>
<proteinExistence type="predicted"/>
<evidence type="ECO:0000313" key="3">
    <source>
        <dbReference type="Proteomes" id="UP000324222"/>
    </source>
</evidence>
<keyword evidence="3" id="KW-1185">Reference proteome</keyword>
<organism evidence="2 3">
    <name type="scientific">Portunus trituberculatus</name>
    <name type="common">Swimming crab</name>
    <name type="synonym">Neptunus trituberculatus</name>
    <dbReference type="NCBI Taxonomy" id="210409"/>
    <lineage>
        <taxon>Eukaryota</taxon>
        <taxon>Metazoa</taxon>
        <taxon>Ecdysozoa</taxon>
        <taxon>Arthropoda</taxon>
        <taxon>Crustacea</taxon>
        <taxon>Multicrustacea</taxon>
        <taxon>Malacostraca</taxon>
        <taxon>Eumalacostraca</taxon>
        <taxon>Eucarida</taxon>
        <taxon>Decapoda</taxon>
        <taxon>Pleocyemata</taxon>
        <taxon>Brachyura</taxon>
        <taxon>Eubrachyura</taxon>
        <taxon>Portunoidea</taxon>
        <taxon>Portunidae</taxon>
        <taxon>Portuninae</taxon>
        <taxon>Portunus</taxon>
    </lineage>
</organism>
<evidence type="ECO:0000256" key="1">
    <source>
        <dbReference type="SAM" id="MobiDB-lite"/>
    </source>
</evidence>
<comment type="caution">
    <text evidence="2">The sequence shown here is derived from an EMBL/GenBank/DDBJ whole genome shotgun (WGS) entry which is preliminary data.</text>
</comment>
<dbReference type="Proteomes" id="UP000324222">
    <property type="component" value="Unassembled WGS sequence"/>
</dbReference>
<dbReference type="AlphaFoldDB" id="A0A5B7JXA5"/>
<feature type="region of interest" description="Disordered" evidence="1">
    <location>
        <begin position="1"/>
        <end position="43"/>
    </location>
</feature>
<protein>
    <submittedName>
        <fullName evidence="2">Uncharacterized protein</fullName>
    </submittedName>
</protein>
<name>A0A5B7JXA5_PORTR</name>
<accession>A0A5B7JXA5</accession>
<dbReference type="EMBL" id="VSRR010118403">
    <property type="protein sequence ID" value="MPC99449.1"/>
    <property type="molecule type" value="Genomic_DNA"/>
</dbReference>
<evidence type="ECO:0000313" key="2">
    <source>
        <dbReference type="EMBL" id="MPC99449.1"/>
    </source>
</evidence>
<sequence length="43" mass="4455">MNLHESQDSSQTTGTARQLPSTAPLAAHAPLPLSPGHSMDDSV</sequence>
<gene>
    <name evidence="2" type="ORF">E2C01_094862</name>
</gene>
<feature type="compositionally biased region" description="Low complexity" evidence="1">
    <location>
        <begin position="19"/>
        <end position="35"/>
    </location>
</feature>
<feature type="compositionally biased region" description="Polar residues" evidence="1">
    <location>
        <begin position="8"/>
        <end position="18"/>
    </location>
</feature>